<dbReference type="InterPro" id="IPR011990">
    <property type="entry name" value="TPR-like_helical_dom_sf"/>
</dbReference>
<proteinExistence type="predicted"/>
<protein>
    <submittedName>
        <fullName evidence="4">Gliding motility protein</fullName>
    </submittedName>
</protein>
<evidence type="ECO:0000256" key="1">
    <source>
        <dbReference type="PROSITE-ProRule" id="PRU00339"/>
    </source>
</evidence>
<reference evidence="4 5" key="1">
    <citation type="submission" date="2016-03" db="EMBL/GenBank/DDBJ databases">
        <title>Draft genome sequence of Flavobacterium fryxellicola DSM 16209.</title>
        <authorList>
            <person name="Shin S.-K."/>
            <person name="Yi H."/>
        </authorList>
    </citation>
    <scope>NUCLEOTIDE SEQUENCE [LARGE SCALE GENOMIC DNA]</scope>
    <source>
        <strain evidence="4 5">DSM 16209</strain>
    </source>
</reference>
<evidence type="ECO:0000313" key="4">
    <source>
        <dbReference type="EMBL" id="OAB31503.1"/>
    </source>
</evidence>
<evidence type="ECO:0000313" key="5">
    <source>
        <dbReference type="Proteomes" id="UP000077164"/>
    </source>
</evidence>
<comment type="caution">
    <text evidence="4">The sequence shown here is derived from an EMBL/GenBank/DDBJ whole genome shotgun (WGS) entry which is preliminary data.</text>
</comment>
<dbReference type="EMBL" id="LVJE01000001">
    <property type="protein sequence ID" value="OAB31503.1"/>
    <property type="molecule type" value="Genomic_DNA"/>
</dbReference>
<dbReference type="RefSeq" id="WP_066075840.1">
    <property type="nucleotide sequence ID" value="NZ_FRDK01000001.1"/>
</dbReference>
<evidence type="ECO:0000256" key="3">
    <source>
        <dbReference type="SAM" id="SignalP"/>
    </source>
</evidence>
<dbReference type="SMART" id="SM00028">
    <property type="entry name" value="TPR"/>
    <property type="match status" value="5"/>
</dbReference>
<feature type="chain" id="PRO_5007895312" evidence="3">
    <location>
        <begin position="23"/>
        <end position="875"/>
    </location>
</feature>
<keyword evidence="1" id="KW-0802">TPR repeat</keyword>
<dbReference type="SUPFAM" id="SSF48452">
    <property type="entry name" value="TPR-like"/>
    <property type="match status" value="1"/>
</dbReference>
<dbReference type="STRING" id="249352.SAMN05444395_101494"/>
<feature type="region of interest" description="Disordered" evidence="2">
    <location>
        <begin position="449"/>
        <end position="482"/>
    </location>
</feature>
<dbReference type="Pfam" id="PF13174">
    <property type="entry name" value="TPR_6"/>
    <property type="match status" value="1"/>
</dbReference>
<dbReference type="InterPro" id="IPR019734">
    <property type="entry name" value="TPR_rpt"/>
</dbReference>
<feature type="signal peptide" evidence="3">
    <location>
        <begin position="1"/>
        <end position="22"/>
    </location>
</feature>
<keyword evidence="5" id="KW-1185">Reference proteome</keyword>
<feature type="compositionally biased region" description="Polar residues" evidence="2">
    <location>
        <begin position="449"/>
        <end position="468"/>
    </location>
</feature>
<dbReference type="Gene3D" id="1.25.40.10">
    <property type="entry name" value="Tetratricopeptide repeat domain"/>
    <property type="match status" value="4"/>
</dbReference>
<sequence length="875" mass="100362">MKINIFKTLPFLLFFAFLVACSTKKDTFLARNSHALSTKYNILYNGKVGLDKGVQTLKSNDDDDFWQLLPPEKMQIVEDFTATTKPINADFELAETKATKAIQKHSMNIGGREKNSQIDEAYLMLGKARYYDQRFVPALDAFNYILYKYPNSSKIYEAKIWREKTNMRLGNDALVIKNISKLLEEHQVKKQVFADANALLAASFLNLEEKDSAVAKIKKAIAFTKINQERARYRFVLGQLYQELGYKDSAVAAYQQVINMNRKAERKFVIQAHAKKAELFDYQIGDTISFVKTFNKLMQDRENRPYKDLIFHQMAVYHDKQNNWETAMDLYNASLKTNSKDSYLVASNYRNLGNMYFRNAKYPSAAKYYDSTLVKLNKKTREFGKIQKIRSNLDEVILYEALAKRNDSILNVVAMNPADRIVYYEKYITTLQKKEELKRLLDEKNKAIQENSARNNAPSSIDPVSTQDPIRPNRKSTLTPPTMASVNSQAAASTFYFYNFTTVAFGKLEFKKTWGDRVLNGNWRLSSGNINAAVADSLTADKNGTAKESASIIVAEQYTTDYYLKQLPTKQVERDSIHKERNFAYYQLGIIYKEKFKENDLAIAKLEYLLKNNPEEKLILPAMYNLYKLYQISDTNKAEAMKNRIATQYSDSRYAQIINNTNPSAISAIDSPESVYNKWYKLFQQEQFVLVLENSDALIAQFSGEEIGSKFELLKAAVIGKLKGVTAYKNALQVVADNYPNSEEGKNALLILNDQIPFLEKMEFVTTDSNNWKILYQVGARDAKNTKALEEKIKLFLASENLQKMYYSYDIYTDKENFITIHGIQSKGYAADIALVLNENIKYKISDAAIVVSGENYKVIQIKKNLETYLASKKQ</sequence>
<dbReference type="Proteomes" id="UP000077164">
    <property type="component" value="Unassembled WGS sequence"/>
</dbReference>
<dbReference type="AlphaFoldDB" id="A0A168AIE6"/>
<dbReference type="PROSITE" id="PS51257">
    <property type="entry name" value="PROKAR_LIPOPROTEIN"/>
    <property type="match status" value="1"/>
</dbReference>
<keyword evidence="3" id="KW-0732">Signal</keyword>
<name>A0A168AIE6_9FLAO</name>
<evidence type="ECO:0000256" key="2">
    <source>
        <dbReference type="SAM" id="MobiDB-lite"/>
    </source>
</evidence>
<feature type="repeat" description="TPR" evidence="1">
    <location>
        <begin position="231"/>
        <end position="264"/>
    </location>
</feature>
<gene>
    <name evidence="4" type="ORF">FBFR_01355</name>
</gene>
<dbReference type="PROSITE" id="PS50005">
    <property type="entry name" value="TPR"/>
    <property type="match status" value="1"/>
</dbReference>
<organism evidence="4 5">
    <name type="scientific">Flavobacterium fryxellicola</name>
    <dbReference type="NCBI Taxonomy" id="249352"/>
    <lineage>
        <taxon>Bacteria</taxon>
        <taxon>Pseudomonadati</taxon>
        <taxon>Bacteroidota</taxon>
        <taxon>Flavobacteriia</taxon>
        <taxon>Flavobacteriales</taxon>
        <taxon>Flavobacteriaceae</taxon>
        <taxon>Flavobacterium</taxon>
    </lineage>
</organism>
<accession>A0A168AIE6</accession>